<keyword evidence="2" id="KW-0249">Electron transport</keyword>
<feature type="transmembrane region" description="Helical" evidence="2">
    <location>
        <begin position="141"/>
        <end position="161"/>
    </location>
</feature>
<keyword evidence="2" id="KW-1133">Transmembrane helix</keyword>
<proteinExistence type="inferred from homology"/>
<keyword evidence="2" id="KW-0520">NAD</keyword>
<gene>
    <name evidence="3" type="primary">nad6</name>
</gene>
<organism evidence="3">
    <name type="scientific">Cyanea capillata</name>
    <name type="common">Lion's mane jellyfish</name>
    <name type="synonym">Cyanea arctica</name>
    <dbReference type="NCBI Taxonomy" id="27804"/>
    <lineage>
        <taxon>Eukaryota</taxon>
        <taxon>Metazoa</taxon>
        <taxon>Cnidaria</taxon>
        <taxon>Scyphozoa</taxon>
        <taxon>Semaeostomeae</taxon>
        <taxon>Cyaneidae</taxon>
        <taxon>Cyanea</taxon>
    </lineage>
</organism>
<dbReference type="GO" id="GO:0031966">
    <property type="term" value="C:mitochondrial membrane"/>
    <property type="evidence" value="ECO:0007669"/>
    <property type="project" value="UniProtKB-SubCell"/>
</dbReference>
<dbReference type="AlphaFoldDB" id="G9ISG7"/>
<comment type="catalytic activity">
    <reaction evidence="2">
        <text>a ubiquinone + NADH + 5 H(+)(in) = a ubiquinol + NAD(+) + 4 H(+)(out)</text>
        <dbReference type="Rhea" id="RHEA:29091"/>
        <dbReference type="Rhea" id="RHEA-COMP:9565"/>
        <dbReference type="Rhea" id="RHEA-COMP:9566"/>
        <dbReference type="ChEBI" id="CHEBI:15378"/>
        <dbReference type="ChEBI" id="CHEBI:16389"/>
        <dbReference type="ChEBI" id="CHEBI:17976"/>
        <dbReference type="ChEBI" id="CHEBI:57540"/>
        <dbReference type="ChEBI" id="CHEBI:57945"/>
        <dbReference type="EC" id="7.1.1.2"/>
    </reaction>
</comment>
<keyword evidence="3" id="KW-0560">Oxidoreductase</keyword>
<evidence type="ECO:0000313" key="3">
    <source>
        <dbReference type="EMBL" id="AER54493.1"/>
    </source>
</evidence>
<feature type="transmembrane region" description="Helical" evidence="2">
    <location>
        <begin position="87"/>
        <end position="106"/>
    </location>
</feature>
<dbReference type="EC" id="7.1.1.2" evidence="2"/>
<dbReference type="GO" id="GO:0008137">
    <property type="term" value="F:NADH dehydrogenase (ubiquinone) activity"/>
    <property type="evidence" value="ECO:0007669"/>
    <property type="project" value="UniProtKB-UniRule"/>
</dbReference>
<comment type="subcellular location">
    <subcellularLocation>
        <location evidence="2">Mitochondrion membrane</location>
        <topology evidence="2">Multi-pass membrane protein</topology>
    </subcellularLocation>
</comment>
<dbReference type="PANTHER" id="PTHR33269:SF17">
    <property type="entry name" value="NADH-UBIQUINONE OXIDOREDUCTASE CHAIN 6"/>
    <property type="match status" value="1"/>
</dbReference>
<geneLocation type="mitochondrion" evidence="3"/>
<keyword evidence="2" id="KW-0812">Transmembrane</keyword>
<dbReference type="InterPro" id="IPR001457">
    <property type="entry name" value="NADH_UbQ/plastoQ_OxRdtase_su6"/>
</dbReference>
<reference evidence="3" key="1">
    <citation type="journal article" date="2012" name="Genome Biol. Evol.">
        <title>Evolution of linear mitochondrial genomes in medusozoan cnidarians.</title>
        <authorList>
            <person name="Kayal E."/>
            <person name="Bentlage B."/>
            <person name="Collins A.G."/>
            <person name="Kayal M."/>
            <person name="Pirro S."/>
            <person name="Lavrov D.V."/>
        </authorList>
    </citation>
    <scope>NUCLEOTIDE SEQUENCE</scope>
</reference>
<feature type="transmembrane region" description="Helical" evidence="2">
    <location>
        <begin position="6"/>
        <end position="22"/>
    </location>
</feature>
<sequence>MFITLLFALGAIISGIMVISAIHPVHSVIWLVLSFLNVASLFIVLNLDFVGMILLIVYVGAIAILFVFVIMMLNLSKLETELNINYILPLVLLIIISFITQIMVIGNTETYFNNLNNFLEPMSFSSIQTTGTKFYTMFDSYLIISSLILLVAMVGTIVLTLTSNQTSKKQDLFNQITRDKYSLPTNLNSNNY</sequence>
<feature type="transmembrane region" description="Helical" evidence="2">
    <location>
        <begin position="53"/>
        <end position="75"/>
    </location>
</feature>
<protein>
    <recommendedName>
        <fullName evidence="1 2">NADH-ubiquinone oxidoreductase chain 6</fullName>
        <ecNumber evidence="2">7.1.1.2</ecNumber>
    </recommendedName>
</protein>
<dbReference type="Pfam" id="PF00499">
    <property type="entry name" value="Oxidored_q3"/>
    <property type="match status" value="1"/>
</dbReference>
<dbReference type="Gene3D" id="1.20.120.1200">
    <property type="entry name" value="NADH-ubiquinone/plastoquinone oxidoreductase chain 6, subunit NuoJ"/>
    <property type="match status" value="1"/>
</dbReference>
<accession>G9ISG7</accession>
<keyword evidence="2" id="KW-0813">Transport</keyword>
<keyword evidence="2" id="KW-0679">Respiratory chain</keyword>
<keyword evidence="2" id="KW-0472">Membrane</keyword>
<dbReference type="InterPro" id="IPR042106">
    <property type="entry name" value="Nuo/plastoQ_OxRdtase_6_NuoJ"/>
</dbReference>
<dbReference type="EMBL" id="JN700937">
    <property type="protein sequence ID" value="AER54493.1"/>
    <property type="molecule type" value="Genomic_DNA"/>
</dbReference>
<keyword evidence="2" id="KW-1278">Translocase</keyword>
<evidence type="ECO:0000256" key="1">
    <source>
        <dbReference type="ARBA" id="ARBA00021095"/>
    </source>
</evidence>
<keyword evidence="2 3" id="KW-0496">Mitochondrion</keyword>
<name>G9ISG7_CYACP</name>
<dbReference type="PANTHER" id="PTHR33269">
    <property type="entry name" value="NADH-UBIQUINONE OXIDOREDUCTASE CHAIN 6"/>
    <property type="match status" value="1"/>
</dbReference>
<comment type="similarity">
    <text evidence="2">Belongs to the complex I subunit 6 family.</text>
</comment>
<comment type="function">
    <text evidence="2">Core subunit of the mitochondrial membrane respiratory chain NADH dehydrogenase (Complex I) which catalyzes electron transfer from NADH through the respiratory chain, using ubiquinone as an electron acceptor. Essential for the catalytic activity and assembly of complex I.</text>
</comment>
<keyword evidence="2" id="KW-0830">Ubiquinone</keyword>
<evidence type="ECO:0000256" key="2">
    <source>
        <dbReference type="RuleBase" id="RU004430"/>
    </source>
</evidence>
<dbReference type="GO" id="GO:0016491">
    <property type="term" value="F:oxidoreductase activity"/>
    <property type="evidence" value="ECO:0007669"/>
    <property type="project" value="UniProtKB-KW"/>
</dbReference>